<proteinExistence type="predicted"/>
<evidence type="ECO:0000313" key="1">
    <source>
        <dbReference type="EMBL" id="MBC8177775.1"/>
    </source>
</evidence>
<dbReference type="EMBL" id="JACNJD010000235">
    <property type="protein sequence ID" value="MBC8177775.1"/>
    <property type="molecule type" value="Genomic_DNA"/>
</dbReference>
<reference evidence="1 2" key="1">
    <citation type="submission" date="2020-08" db="EMBL/GenBank/DDBJ databases">
        <title>Bridging the membrane lipid divide: bacteria of the FCB group superphylum have the potential to synthesize archaeal ether lipids.</title>
        <authorList>
            <person name="Villanueva L."/>
            <person name="Von Meijenfeldt F.A.B."/>
            <person name="Westbye A.B."/>
            <person name="Yadav S."/>
            <person name="Hopmans E.C."/>
            <person name="Dutilh B.E."/>
            <person name="Sinninghe Damste J.S."/>
        </authorList>
    </citation>
    <scope>NUCLEOTIDE SEQUENCE [LARGE SCALE GENOMIC DNA]</scope>
    <source>
        <strain evidence="1">NIOZ-UU27</strain>
    </source>
</reference>
<evidence type="ECO:0008006" key="3">
    <source>
        <dbReference type="Google" id="ProtNLM"/>
    </source>
</evidence>
<sequence>MALDESKENDEVFNDKGLTYVVEKSLFDDAKPIKIDYVTSPMGEGFNIASSMKMGASCSSSCSC</sequence>
<dbReference type="AlphaFoldDB" id="A0A8J6N0W3"/>
<dbReference type="SUPFAM" id="SSF89360">
    <property type="entry name" value="HesB-like domain"/>
    <property type="match status" value="1"/>
</dbReference>
<dbReference type="InterPro" id="IPR035903">
    <property type="entry name" value="HesB-like_dom_sf"/>
</dbReference>
<dbReference type="Proteomes" id="UP000650524">
    <property type="component" value="Unassembled WGS sequence"/>
</dbReference>
<comment type="caution">
    <text evidence="1">The sequence shown here is derived from an EMBL/GenBank/DDBJ whole genome shotgun (WGS) entry which is preliminary data.</text>
</comment>
<protein>
    <recommendedName>
        <fullName evidence="3">Adhesin</fullName>
    </recommendedName>
</protein>
<gene>
    <name evidence="1" type="ORF">H8E19_10255</name>
</gene>
<evidence type="ECO:0000313" key="2">
    <source>
        <dbReference type="Proteomes" id="UP000650524"/>
    </source>
</evidence>
<accession>A0A8J6N0W3</accession>
<organism evidence="1 2">
    <name type="scientific">Candidatus Desulfacyla euxinica</name>
    <dbReference type="NCBI Taxonomy" id="2841693"/>
    <lineage>
        <taxon>Bacteria</taxon>
        <taxon>Deltaproteobacteria</taxon>
        <taxon>Candidatus Desulfacyla</taxon>
    </lineage>
</organism>
<dbReference type="Gene3D" id="2.60.300.12">
    <property type="entry name" value="HesB-like domain"/>
    <property type="match status" value="1"/>
</dbReference>
<name>A0A8J6N0W3_9DELT</name>